<gene>
    <name evidence="14" type="ORF">G7Z17_g3494</name>
</gene>
<evidence type="ECO:0000256" key="10">
    <source>
        <dbReference type="ARBA" id="ARBA00022833"/>
    </source>
</evidence>
<feature type="compositionally biased region" description="Basic residues" evidence="11">
    <location>
        <begin position="168"/>
        <end position="182"/>
    </location>
</feature>
<dbReference type="EC" id="3.1.26.11" evidence="4"/>
<evidence type="ECO:0000256" key="6">
    <source>
        <dbReference type="ARBA" id="ARBA00022722"/>
    </source>
</evidence>
<dbReference type="EMBL" id="JAANBB010000043">
    <property type="protein sequence ID" value="KAF7553595.1"/>
    <property type="molecule type" value="Genomic_DNA"/>
</dbReference>
<keyword evidence="6" id="KW-0540">Nuclease</keyword>
<dbReference type="GO" id="GO:0042781">
    <property type="term" value="F:3'-tRNA processing endoribonuclease activity"/>
    <property type="evidence" value="ECO:0007669"/>
    <property type="project" value="UniProtKB-EC"/>
</dbReference>
<evidence type="ECO:0000256" key="7">
    <source>
        <dbReference type="ARBA" id="ARBA00022723"/>
    </source>
</evidence>
<keyword evidence="9" id="KW-0378">Hydrolase</keyword>
<keyword evidence="5" id="KW-0819">tRNA processing</keyword>
<dbReference type="InterPro" id="IPR001279">
    <property type="entry name" value="Metallo-B-lactamas"/>
</dbReference>
<dbReference type="PANTHER" id="PTHR12553:SF49">
    <property type="entry name" value="ZINC PHOSPHODIESTERASE ELAC PROTEIN 2"/>
    <property type="match status" value="1"/>
</dbReference>
<dbReference type="InterPro" id="IPR027794">
    <property type="entry name" value="tRNase_Z_dom"/>
</dbReference>
<evidence type="ECO:0000256" key="9">
    <source>
        <dbReference type="ARBA" id="ARBA00022801"/>
    </source>
</evidence>
<evidence type="ECO:0000256" key="2">
    <source>
        <dbReference type="ARBA" id="ARBA00001947"/>
    </source>
</evidence>
<evidence type="ECO:0000256" key="1">
    <source>
        <dbReference type="ARBA" id="ARBA00000402"/>
    </source>
</evidence>
<evidence type="ECO:0000256" key="8">
    <source>
        <dbReference type="ARBA" id="ARBA00022759"/>
    </source>
</evidence>
<organism evidence="14 15">
    <name type="scientific">Cylindrodendrum hubeiense</name>
    <dbReference type="NCBI Taxonomy" id="595255"/>
    <lineage>
        <taxon>Eukaryota</taxon>
        <taxon>Fungi</taxon>
        <taxon>Dikarya</taxon>
        <taxon>Ascomycota</taxon>
        <taxon>Pezizomycotina</taxon>
        <taxon>Sordariomycetes</taxon>
        <taxon>Hypocreomycetidae</taxon>
        <taxon>Hypocreales</taxon>
        <taxon>Nectriaceae</taxon>
        <taxon>Cylindrodendrum</taxon>
    </lineage>
</organism>
<evidence type="ECO:0000256" key="5">
    <source>
        <dbReference type="ARBA" id="ARBA00022694"/>
    </source>
</evidence>
<protein>
    <recommendedName>
        <fullName evidence="4">ribonuclease Z</fullName>
        <ecNumber evidence="4">3.1.26.11</ecNumber>
    </recommendedName>
</protein>
<dbReference type="GO" id="GO:0005739">
    <property type="term" value="C:mitochondrion"/>
    <property type="evidence" value="ECO:0007669"/>
    <property type="project" value="TreeGrafter"/>
</dbReference>
<name>A0A9P5LJW3_9HYPO</name>
<dbReference type="Pfam" id="PF13691">
    <property type="entry name" value="Lactamase_B_4"/>
    <property type="match status" value="1"/>
</dbReference>
<dbReference type="InterPro" id="IPR047151">
    <property type="entry name" value="RNZ2-like"/>
</dbReference>
<dbReference type="OrthoDB" id="527344at2759"/>
<comment type="similarity">
    <text evidence="3">Belongs to the RNase Z family.</text>
</comment>
<proteinExistence type="inferred from homology"/>
<evidence type="ECO:0000259" key="13">
    <source>
        <dbReference type="Pfam" id="PF13691"/>
    </source>
</evidence>
<dbReference type="Pfam" id="PF12706">
    <property type="entry name" value="Lactamase_B_2"/>
    <property type="match status" value="1"/>
</dbReference>
<dbReference type="SUPFAM" id="SSF56281">
    <property type="entry name" value="Metallo-hydrolase/oxidoreductase"/>
    <property type="match status" value="2"/>
</dbReference>
<dbReference type="Proteomes" id="UP000722485">
    <property type="component" value="Unassembled WGS sequence"/>
</dbReference>
<feature type="domain" description="Metallo-beta-lactamase" evidence="12">
    <location>
        <begin position="576"/>
        <end position="783"/>
    </location>
</feature>
<comment type="catalytic activity">
    <reaction evidence="1">
        <text>Endonucleolytic cleavage of RNA, removing extra 3' nucleotides from tRNA precursor, generating 3' termini of tRNAs. A 3'-hydroxy group is left at the tRNA terminus and a 5'-phosphoryl group is left at the trailer molecule.</text>
        <dbReference type="EC" id="3.1.26.11"/>
    </reaction>
</comment>
<evidence type="ECO:0000259" key="12">
    <source>
        <dbReference type="Pfam" id="PF12706"/>
    </source>
</evidence>
<feature type="region of interest" description="Disordered" evidence="11">
    <location>
        <begin position="168"/>
        <end position="203"/>
    </location>
</feature>
<evidence type="ECO:0000313" key="15">
    <source>
        <dbReference type="Proteomes" id="UP000722485"/>
    </source>
</evidence>
<evidence type="ECO:0000256" key="11">
    <source>
        <dbReference type="SAM" id="MobiDB-lite"/>
    </source>
</evidence>
<comment type="cofactor">
    <cofactor evidence="2">
        <name>Zn(2+)</name>
        <dbReference type="ChEBI" id="CHEBI:29105"/>
    </cofactor>
</comment>
<sequence length="837" mass="92776">MTTSVDIASAPTADTPGTCLFVHTDKRSYVFGRPSEGTQRAFNTRRIGMGATEHVFLSGSLSWNQIGGLYGFVLTVGNSLEASKEQTAQLNSEREKKGLKLYGQTLNTALGIHGGDNLCHTLAACRPVILRQPITVSTFEHREDPRTETPTHVEPDWEDDGLRVWKVPVRRTRSSSPQKRRFSSPDNGDPSADEDIFKPVDGPSDPTLAKIMVEKAMFNGQLGRNGDVLIPKRLSLVKSTDTAFVRKDRNLTLYTGPFADAGAELPNPEDTLWVLPSKDDTIGQKGEVIHLKNTPLPRTTYSEISMSYVVKCHERRGKFNPGAAKKFGVKQQDFKLLTAGCAVEGTDGITVTPEMVLGDPQPGKGFIVADIESRDFLDAFMERPEWSSSELMSDIVSVYWILGSGMANDVRIQKFVQDHPKIKHIFCASDTCPNMIALAGPGELQTKLRRIDPERFTLLKYDNAVKGAAPEGPQVELGRIGYKTALMPRVAFQADKVAPFPNLLEAAQGVSDTILELARKAREETSDPEFLRRIEEDERDIPNRDAEIIPLGTGSSCPGKYRNVSATLIRVPGLGNYLLDCGEGTLGQIRRLFGDEETTNILRDLRCIAISHLHADHHLGTPSLIKAWYESTIDDGNAKLAISCIWRYRTLLEEVSQVEDIGFHRLRFVNCSPSGDLPVVTAEKMGHNNFGLASIKRIPVTHCWRSDAVQIELTSGLRIAYSGDCRPSDDFARECDGAHLLIHECTFDDDMGSHAKKKQHSTMQEALSVAQKMRARRTLLTHFSQRYVKSDSLKRNDANLGEVLMAFDHMRVRLGDFKKAAAFQPAIAQMLAETSEK</sequence>
<dbReference type="GO" id="GO:0046872">
    <property type="term" value="F:metal ion binding"/>
    <property type="evidence" value="ECO:0007669"/>
    <property type="project" value="UniProtKB-KW"/>
</dbReference>
<comment type="caution">
    <text evidence="14">The sequence shown here is derived from an EMBL/GenBank/DDBJ whole genome shotgun (WGS) entry which is preliminary data.</text>
</comment>
<feature type="domain" description="tRNase Z endonuclease" evidence="13">
    <location>
        <begin position="7"/>
        <end position="68"/>
    </location>
</feature>
<reference evidence="14" key="1">
    <citation type="submission" date="2020-03" db="EMBL/GenBank/DDBJ databases">
        <title>Draft Genome Sequence of Cylindrodendrum hubeiense.</title>
        <authorList>
            <person name="Buettner E."/>
            <person name="Kellner H."/>
        </authorList>
    </citation>
    <scope>NUCLEOTIDE SEQUENCE</scope>
    <source>
        <strain evidence="14">IHI 201604</strain>
    </source>
</reference>
<evidence type="ECO:0000313" key="14">
    <source>
        <dbReference type="EMBL" id="KAF7553595.1"/>
    </source>
</evidence>
<keyword evidence="15" id="KW-1185">Reference proteome</keyword>
<keyword evidence="8" id="KW-0255">Endonuclease</keyword>
<evidence type="ECO:0000256" key="3">
    <source>
        <dbReference type="ARBA" id="ARBA00007823"/>
    </source>
</evidence>
<accession>A0A9P5LJW3</accession>
<dbReference type="InterPro" id="IPR036866">
    <property type="entry name" value="RibonucZ/Hydroxyglut_hydro"/>
</dbReference>
<keyword evidence="10" id="KW-0862">Zinc</keyword>
<dbReference type="Gene3D" id="3.60.15.10">
    <property type="entry name" value="Ribonuclease Z/Hydroxyacylglutathione hydrolase-like"/>
    <property type="match status" value="2"/>
</dbReference>
<dbReference type="PANTHER" id="PTHR12553">
    <property type="entry name" value="ZINC PHOSPHODIESTERASE ELAC PROTEIN 2"/>
    <property type="match status" value="1"/>
</dbReference>
<evidence type="ECO:0000256" key="4">
    <source>
        <dbReference type="ARBA" id="ARBA00012477"/>
    </source>
</evidence>
<dbReference type="CDD" id="cd07718">
    <property type="entry name" value="RNaseZ_ELAC1_ELAC2-C-term-like_MBL-fold"/>
    <property type="match status" value="1"/>
</dbReference>
<dbReference type="GO" id="GO:1990180">
    <property type="term" value="P:mitochondrial tRNA 3'-end processing"/>
    <property type="evidence" value="ECO:0007669"/>
    <property type="project" value="TreeGrafter"/>
</dbReference>
<keyword evidence="7" id="KW-0479">Metal-binding</keyword>
<dbReference type="AlphaFoldDB" id="A0A9P5LJW3"/>